<feature type="domain" description="GtrA/DPMS transmembrane" evidence="8">
    <location>
        <begin position="20"/>
        <end position="141"/>
    </location>
</feature>
<evidence type="ECO:0000256" key="2">
    <source>
        <dbReference type="ARBA" id="ARBA00009399"/>
    </source>
</evidence>
<dbReference type="PANTHER" id="PTHR38459">
    <property type="entry name" value="PROPHAGE BACTOPRENOL-LINKED GLUCOSE TRANSLOCASE HOMOLOG"/>
    <property type="match status" value="1"/>
</dbReference>
<gene>
    <name evidence="9" type="ORF">DTL70_30945</name>
</gene>
<feature type="compositionally biased region" description="Basic and acidic residues" evidence="6">
    <location>
        <begin position="250"/>
        <end position="261"/>
    </location>
</feature>
<organism evidence="9 10">
    <name type="scientific">Streptomyces diacarni</name>
    <dbReference type="NCBI Taxonomy" id="2800381"/>
    <lineage>
        <taxon>Bacteria</taxon>
        <taxon>Bacillati</taxon>
        <taxon>Actinomycetota</taxon>
        <taxon>Actinomycetes</taxon>
        <taxon>Kitasatosporales</taxon>
        <taxon>Streptomycetaceae</taxon>
        <taxon>Streptomyces</taxon>
    </lineage>
</organism>
<evidence type="ECO:0000313" key="10">
    <source>
        <dbReference type="Proteomes" id="UP000252914"/>
    </source>
</evidence>
<dbReference type="Proteomes" id="UP000252914">
    <property type="component" value="Unassembled WGS sequence"/>
</dbReference>
<feature type="transmembrane region" description="Helical" evidence="7">
    <location>
        <begin position="21"/>
        <end position="40"/>
    </location>
</feature>
<dbReference type="Pfam" id="PF04138">
    <property type="entry name" value="GtrA_DPMS_TM"/>
    <property type="match status" value="1"/>
</dbReference>
<evidence type="ECO:0000256" key="5">
    <source>
        <dbReference type="ARBA" id="ARBA00023136"/>
    </source>
</evidence>
<feature type="compositionally biased region" description="Polar residues" evidence="6">
    <location>
        <begin position="181"/>
        <end position="195"/>
    </location>
</feature>
<feature type="region of interest" description="Disordered" evidence="6">
    <location>
        <begin position="149"/>
        <end position="261"/>
    </location>
</feature>
<feature type="transmembrane region" description="Helical" evidence="7">
    <location>
        <begin position="118"/>
        <end position="135"/>
    </location>
</feature>
<dbReference type="EMBL" id="QOIN01000068">
    <property type="protein sequence ID" value="RCG15212.1"/>
    <property type="molecule type" value="Genomic_DNA"/>
</dbReference>
<dbReference type="PANTHER" id="PTHR38459:SF1">
    <property type="entry name" value="PROPHAGE BACTOPRENOL-LINKED GLUCOSE TRANSLOCASE HOMOLOG"/>
    <property type="match status" value="1"/>
</dbReference>
<evidence type="ECO:0000256" key="1">
    <source>
        <dbReference type="ARBA" id="ARBA00004141"/>
    </source>
</evidence>
<protein>
    <submittedName>
        <fullName evidence="9">GtrA family protein</fullName>
    </submittedName>
</protein>
<keyword evidence="4 7" id="KW-1133">Transmembrane helix</keyword>
<feature type="transmembrane region" description="Helical" evidence="7">
    <location>
        <begin position="46"/>
        <end position="64"/>
    </location>
</feature>
<evidence type="ECO:0000256" key="6">
    <source>
        <dbReference type="SAM" id="MobiDB-lite"/>
    </source>
</evidence>
<keyword evidence="3 7" id="KW-0812">Transmembrane</keyword>
<keyword evidence="5 7" id="KW-0472">Membrane</keyword>
<evidence type="ECO:0000256" key="7">
    <source>
        <dbReference type="SAM" id="Phobius"/>
    </source>
</evidence>
<dbReference type="AlphaFoldDB" id="A0A367EBU5"/>
<feature type="compositionally biased region" description="Low complexity" evidence="6">
    <location>
        <begin position="198"/>
        <end position="222"/>
    </location>
</feature>
<reference evidence="9 10" key="1">
    <citation type="submission" date="2018-06" db="EMBL/GenBank/DDBJ databases">
        <title>Streptomyces reniochalinae sp. nov. and Streptomyces diacarnus sp. nov. from marine sponges.</title>
        <authorList>
            <person name="Li L."/>
        </authorList>
    </citation>
    <scope>NUCLEOTIDE SEQUENCE [LARGE SCALE GENOMIC DNA]</scope>
    <source>
        <strain evidence="9 10">LHW51701</strain>
    </source>
</reference>
<evidence type="ECO:0000313" key="9">
    <source>
        <dbReference type="EMBL" id="RCG15212.1"/>
    </source>
</evidence>
<comment type="caution">
    <text evidence="9">The sequence shown here is derived from an EMBL/GenBank/DDBJ whole genome shotgun (WGS) entry which is preliminary data.</text>
</comment>
<evidence type="ECO:0000259" key="8">
    <source>
        <dbReference type="Pfam" id="PF04138"/>
    </source>
</evidence>
<comment type="subcellular location">
    <subcellularLocation>
        <location evidence="1">Membrane</location>
        <topology evidence="1">Multi-pass membrane protein</topology>
    </subcellularLocation>
</comment>
<comment type="similarity">
    <text evidence="2">Belongs to the GtrA family.</text>
</comment>
<dbReference type="GO" id="GO:0000271">
    <property type="term" value="P:polysaccharide biosynthetic process"/>
    <property type="evidence" value="ECO:0007669"/>
    <property type="project" value="InterPro"/>
</dbReference>
<keyword evidence="10" id="KW-1185">Reference proteome</keyword>
<accession>A0A367EBU5</accession>
<sequence>MGEWRSVRPRLERLVRELAKFGAVGALGFLVNVAIFNLCIHTFQLAPIRSGVVSQVVAIGTNYLGNRYWTYRHIDKNQIHRETVLFFFFSGIGLVLENGILALSHYGFGYTSPLADNISKNVIGLAIGTVFRFWAYRTWVFRVGAQQAGSGSEAGEGAGDEADDEEPARAESEAAALHRTPAQSRGGSAAGSTDNRAGEAASGASAASVSGTAPASPASGGVRLTRARNAPAASGSRDVRGVEVGGLAAEEQREDRRKLLK</sequence>
<evidence type="ECO:0000256" key="3">
    <source>
        <dbReference type="ARBA" id="ARBA00022692"/>
    </source>
</evidence>
<name>A0A367EBU5_9ACTN</name>
<dbReference type="InterPro" id="IPR007267">
    <property type="entry name" value="GtrA_DPMS_TM"/>
</dbReference>
<evidence type="ECO:0000256" key="4">
    <source>
        <dbReference type="ARBA" id="ARBA00022989"/>
    </source>
</evidence>
<dbReference type="GO" id="GO:0005886">
    <property type="term" value="C:plasma membrane"/>
    <property type="evidence" value="ECO:0007669"/>
    <property type="project" value="TreeGrafter"/>
</dbReference>
<feature type="transmembrane region" description="Helical" evidence="7">
    <location>
        <begin position="84"/>
        <end position="106"/>
    </location>
</feature>
<proteinExistence type="inferred from homology"/>
<dbReference type="InterPro" id="IPR051401">
    <property type="entry name" value="GtrA_CellWall_Glycosyl"/>
</dbReference>